<dbReference type="GeneID" id="15333101"/>
<geneLocation type="mitochondrion" evidence="3"/>
<gene>
    <name evidence="3" type="primary">rpl31</name>
</gene>
<dbReference type="InterPro" id="IPR034704">
    <property type="entry name" value="Ribosomal_bL28/bL31-like_sf"/>
</dbReference>
<dbReference type="GO" id="GO:0005840">
    <property type="term" value="C:ribosome"/>
    <property type="evidence" value="ECO:0007669"/>
    <property type="project" value="UniProtKB-KW"/>
</dbReference>
<keyword evidence="2" id="KW-0687">Ribonucleoprotein</keyword>
<keyword evidence="1 3" id="KW-0689">Ribosomal protein</keyword>
<reference evidence="3" key="1">
    <citation type="journal article" date="2006" name="RNA">
        <title>Hybrid E. coli--Mitochondrial ribonuclease P RNAs are catalytically active.</title>
        <authorList>
            <person name="Seif E."/>
            <person name="Cadieux A."/>
            <person name="Lang B.F."/>
        </authorList>
    </citation>
    <scope>NUCLEOTIDE SEQUENCE</scope>
    <source>
        <strain evidence="3">ATCC 50695</strain>
    </source>
</reference>
<dbReference type="EMBL" id="KC353354">
    <property type="protein sequence ID" value="AGH24170.1"/>
    <property type="molecule type" value="Genomic_DNA"/>
</dbReference>
<dbReference type="GO" id="GO:1990904">
    <property type="term" value="C:ribonucleoprotein complex"/>
    <property type="evidence" value="ECO:0007669"/>
    <property type="project" value="UniProtKB-KW"/>
</dbReference>
<name>M4QDB7_9EUKA</name>
<reference evidence="3" key="2">
    <citation type="journal article" date="2013" name="Genome Biol. Evol.">
        <title>Strikingly bacteria-like and gene-rich mitochondrial genomes throughout jakobid protists.</title>
        <authorList>
            <person name="Burger G."/>
            <person name="Gray M.W."/>
            <person name="Forget L."/>
            <person name="Lang B.F."/>
        </authorList>
    </citation>
    <scope>NUCLEOTIDE SEQUENCE</scope>
    <source>
        <strain evidence="3">ATCC 50695</strain>
    </source>
</reference>
<evidence type="ECO:0000313" key="3">
    <source>
        <dbReference type="EMBL" id="AGH24170.1"/>
    </source>
</evidence>
<organism evidence="3">
    <name type="scientific">Jakoba bahamiensis</name>
    <dbReference type="NCBI Taxonomy" id="221721"/>
    <lineage>
        <taxon>Eukaryota</taxon>
        <taxon>Discoba</taxon>
        <taxon>Jakobida</taxon>
        <taxon>Histionina</taxon>
        <taxon>Jakobidae</taxon>
        <taxon>Jakoba</taxon>
    </lineage>
</organism>
<dbReference type="SUPFAM" id="SSF143800">
    <property type="entry name" value="L28p-like"/>
    <property type="match status" value="1"/>
</dbReference>
<proteinExistence type="predicted"/>
<sequence>MKKYIHPKLSKVGIVLSDGSMYFEKKTILSKHVFEILDQDYLVHPSWSFTLSSHLNVRRLSSDQLERFQNKFRYKM</sequence>
<evidence type="ECO:0000256" key="1">
    <source>
        <dbReference type="ARBA" id="ARBA00022980"/>
    </source>
</evidence>
<keyword evidence="3" id="KW-0496">Mitochondrion</keyword>
<evidence type="ECO:0000256" key="2">
    <source>
        <dbReference type="ARBA" id="ARBA00023274"/>
    </source>
</evidence>
<dbReference type="Gene3D" id="4.10.830.30">
    <property type="entry name" value="Ribosomal protein L31"/>
    <property type="match status" value="1"/>
</dbReference>
<dbReference type="RefSeq" id="YP_007890676.1">
    <property type="nucleotide sequence ID" value="NC_021126.1"/>
</dbReference>
<dbReference type="AlphaFoldDB" id="M4QDB7"/>
<protein>
    <submittedName>
        <fullName evidence="3">Ribosomal protein L31</fullName>
    </submittedName>
</protein>
<dbReference type="InterPro" id="IPR042105">
    <property type="entry name" value="Ribosomal_bL31_sf"/>
</dbReference>
<accession>M4QDB7</accession>